<dbReference type="GO" id="GO:0051536">
    <property type="term" value="F:iron-sulfur cluster binding"/>
    <property type="evidence" value="ECO:0007669"/>
    <property type="project" value="UniProtKB-KW"/>
</dbReference>
<dbReference type="GO" id="GO:0046872">
    <property type="term" value="F:metal ion binding"/>
    <property type="evidence" value="ECO:0007669"/>
    <property type="project" value="UniProtKB-KW"/>
</dbReference>
<reference evidence="6" key="1">
    <citation type="journal article" date="2013" name="Syst. Appl. Microbiol.">
        <title>New insights into the archaeal diversity of a hypersaline microbial mat obtained by a metagenomic approach.</title>
        <authorList>
            <person name="Lopez-Lopez A."/>
            <person name="Richter M."/>
            <person name="Pena A."/>
            <person name="Tamames J."/>
            <person name="Rossello-Mora R."/>
        </authorList>
    </citation>
    <scope>NUCLEOTIDE SEQUENCE</scope>
</reference>
<dbReference type="InterPro" id="IPR003813">
    <property type="entry name" value="MvhD/FlpD"/>
</dbReference>
<evidence type="ECO:0000259" key="5">
    <source>
        <dbReference type="Pfam" id="PF02662"/>
    </source>
</evidence>
<dbReference type="EMBL" id="JX684079">
    <property type="protein sequence ID" value="AGF93002.1"/>
    <property type="molecule type" value="Genomic_DNA"/>
</dbReference>
<accession>M1Q1A2</accession>
<dbReference type="GO" id="GO:0016491">
    <property type="term" value="F:oxidoreductase activity"/>
    <property type="evidence" value="ECO:0007669"/>
    <property type="project" value="UniProtKB-KW"/>
</dbReference>
<keyword evidence="4" id="KW-0411">Iron-sulfur</keyword>
<evidence type="ECO:0000256" key="2">
    <source>
        <dbReference type="ARBA" id="ARBA00023002"/>
    </source>
</evidence>
<keyword evidence="3" id="KW-0408">Iron</keyword>
<organism evidence="6">
    <name type="scientific">uncultured organism</name>
    <dbReference type="NCBI Taxonomy" id="155900"/>
    <lineage>
        <taxon>unclassified sequences</taxon>
        <taxon>environmental samples</taxon>
    </lineage>
</organism>
<dbReference type="EC" id="1.-.-.-" evidence="6"/>
<evidence type="ECO:0000256" key="1">
    <source>
        <dbReference type="ARBA" id="ARBA00022723"/>
    </source>
</evidence>
<proteinExistence type="predicted"/>
<protein>
    <submittedName>
        <fullName evidence="6">Methyl-viologen-reducing hydrogenase delta subunit</fullName>
        <ecNumber evidence="6">1.-.-.-</ecNumber>
    </submittedName>
</protein>
<dbReference type="AlphaFoldDB" id="M1Q1A2"/>
<sequence length="147" mass="16246">MSGEDFEPRIIAFLCNWCSYAGADLAGVSREQYPPNILNIKVMCSSRVSPEHVFESFKEGADGVLIAGCHPGDCHYIDGNYKTMRKSEMIKEMMEDFGINPERLRLEWISSAEGGKFAQVMEEMTEEVKDIGPLELNGGSVGGDGDE</sequence>
<name>M1Q1A2_9ZZZZ</name>
<feature type="domain" description="F420-non-reducing hydrogenase iron-sulfur subunit D" evidence="5">
    <location>
        <begin position="10"/>
        <end position="132"/>
    </location>
</feature>
<evidence type="ECO:0000256" key="4">
    <source>
        <dbReference type="ARBA" id="ARBA00023014"/>
    </source>
</evidence>
<gene>
    <name evidence="6" type="ORF">FLSS-7_0011</name>
</gene>
<evidence type="ECO:0000256" key="3">
    <source>
        <dbReference type="ARBA" id="ARBA00023004"/>
    </source>
</evidence>
<keyword evidence="1" id="KW-0479">Metal-binding</keyword>
<dbReference type="Pfam" id="PF02662">
    <property type="entry name" value="FlpD"/>
    <property type="match status" value="1"/>
</dbReference>
<evidence type="ECO:0000313" key="6">
    <source>
        <dbReference type="EMBL" id="AGF93002.1"/>
    </source>
</evidence>
<keyword evidence="2 6" id="KW-0560">Oxidoreductase</keyword>